<comment type="subcellular location">
    <subcellularLocation>
        <location evidence="1">Cell membrane</location>
        <topology evidence="1">Multi-pass membrane protein</topology>
    </subcellularLocation>
</comment>
<organism evidence="11 12">
    <name type="scientific">Devosia aurantiaca</name>
    <dbReference type="NCBI Taxonomy" id="2714858"/>
    <lineage>
        <taxon>Bacteria</taxon>
        <taxon>Pseudomonadati</taxon>
        <taxon>Pseudomonadota</taxon>
        <taxon>Alphaproteobacteria</taxon>
        <taxon>Hyphomicrobiales</taxon>
        <taxon>Devosiaceae</taxon>
        <taxon>Devosia</taxon>
    </lineage>
</organism>
<keyword evidence="7" id="KW-0762">Sugar transport</keyword>
<dbReference type="AlphaFoldDB" id="A0A6M1SII5"/>
<dbReference type="GO" id="GO:0005886">
    <property type="term" value="C:plasma membrane"/>
    <property type="evidence" value="ECO:0007669"/>
    <property type="project" value="UniProtKB-SubCell"/>
</dbReference>
<evidence type="ECO:0000256" key="8">
    <source>
        <dbReference type="ARBA" id="ARBA00023136"/>
    </source>
</evidence>
<sequence>MTSPHRNDWRWVERAFHRDLMVLITQRRLAWQLYLADVAEQRRSSGLGLFAPFISVLVHVALLGSVMALVFNEPVDTFIPFFAVSFSLWQAVSTFVSVSSHANDKVERYLYFPTVSGYIVHLVNCYEFLVALILKISASFLVILIVSPDVLVGANYPGFFLGVTLLCLLVLSWSLPFAYYFDRFRLLRGFLPQLLFAIYLMTPILWDPSRLDSHIWIVNFNPLYHVIEAARSPLLHGGWPLVSYFVVVALAALGLALSAMLYPKNRDLVIYRWVA</sequence>
<dbReference type="PANTHER" id="PTHR30413:SF10">
    <property type="entry name" value="CAPSULE POLYSACCHARIDE EXPORT INNER-MEMBRANE PROTEIN CTRC"/>
    <property type="match status" value="1"/>
</dbReference>
<evidence type="ECO:0000313" key="12">
    <source>
        <dbReference type="Proteomes" id="UP000474802"/>
    </source>
</evidence>
<protein>
    <submittedName>
        <fullName evidence="11">ABC transporter permease</fullName>
    </submittedName>
</protein>
<accession>A0A6M1SII5</accession>
<evidence type="ECO:0000313" key="11">
    <source>
        <dbReference type="EMBL" id="NGP19277.1"/>
    </source>
</evidence>
<feature type="transmembrane region" description="Helical" evidence="9">
    <location>
        <begin position="158"/>
        <end position="179"/>
    </location>
</feature>
<evidence type="ECO:0000256" key="1">
    <source>
        <dbReference type="ARBA" id="ARBA00004651"/>
    </source>
</evidence>
<dbReference type="GO" id="GO:0015920">
    <property type="term" value="P:lipopolysaccharide transport"/>
    <property type="evidence" value="ECO:0007669"/>
    <property type="project" value="TreeGrafter"/>
</dbReference>
<evidence type="ECO:0000259" key="10">
    <source>
        <dbReference type="Pfam" id="PF01061"/>
    </source>
</evidence>
<evidence type="ECO:0000256" key="3">
    <source>
        <dbReference type="ARBA" id="ARBA00022448"/>
    </source>
</evidence>
<keyword evidence="7" id="KW-0625">Polysaccharide transport</keyword>
<comment type="caution">
    <text evidence="11">The sequence shown here is derived from an EMBL/GenBank/DDBJ whole genome shotgun (WGS) entry which is preliminary data.</text>
</comment>
<dbReference type="InterPro" id="IPR013525">
    <property type="entry name" value="ABC2_TM"/>
</dbReference>
<evidence type="ECO:0000256" key="9">
    <source>
        <dbReference type="SAM" id="Phobius"/>
    </source>
</evidence>
<dbReference type="GO" id="GO:0015774">
    <property type="term" value="P:polysaccharide transport"/>
    <property type="evidence" value="ECO:0007669"/>
    <property type="project" value="UniProtKB-KW"/>
</dbReference>
<proteinExistence type="inferred from homology"/>
<dbReference type="RefSeq" id="WP_164535527.1">
    <property type="nucleotide sequence ID" value="NZ_JAALFG010000005.1"/>
</dbReference>
<keyword evidence="12" id="KW-1185">Reference proteome</keyword>
<keyword evidence="6 9" id="KW-1133">Transmembrane helix</keyword>
<feature type="transmembrane region" description="Helical" evidence="9">
    <location>
        <begin position="241"/>
        <end position="262"/>
    </location>
</feature>
<dbReference type="GO" id="GO:0140359">
    <property type="term" value="F:ABC-type transporter activity"/>
    <property type="evidence" value="ECO:0007669"/>
    <property type="project" value="InterPro"/>
</dbReference>
<feature type="transmembrane region" description="Helical" evidence="9">
    <location>
        <begin position="119"/>
        <end position="146"/>
    </location>
</feature>
<dbReference type="Pfam" id="PF01061">
    <property type="entry name" value="ABC2_membrane"/>
    <property type="match status" value="1"/>
</dbReference>
<evidence type="ECO:0000256" key="4">
    <source>
        <dbReference type="ARBA" id="ARBA00022475"/>
    </source>
</evidence>
<evidence type="ECO:0000256" key="5">
    <source>
        <dbReference type="ARBA" id="ARBA00022692"/>
    </source>
</evidence>
<feature type="transmembrane region" description="Helical" evidence="9">
    <location>
        <begin position="77"/>
        <end position="98"/>
    </location>
</feature>
<feature type="transmembrane region" description="Helical" evidence="9">
    <location>
        <begin position="49"/>
        <end position="71"/>
    </location>
</feature>
<keyword evidence="4" id="KW-1003">Cell membrane</keyword>
<dbReference type="EMBL" id="JAALFG010000005">
    <property type="protein sequence ID" value="NGP19277.1"/>
    <property type="molecule type" value="Genomic_DNA"/>
</dbReference>
<keyword evidence="8 9" id="KW-0472">Membrane</keyword>
<evidence type="ECO:0000256" key="6">
    <source>
        <dbReference type="ARBA" id="ARBA00022989"/>
    </source>
</evidence>
<reference evidence="11 12" key="1">
    <citation type="submission" date="2020-02" db="EMBL/GenBank/DDBJ databases">
        <authorList>
            <person name="Khan S.A."/>
            <person name="Jeon C.O."/>
            <person name="Chun B.H."/>
        </authorList>
    </citation>
    <scope>NUCLEOTIDE SEQUENCE [LARGE SCALE GENOMIC DNA]</scope>
    <source>
        <strain evidence="11 12">H239</strain>
    </source>
</reference>
<dbReference type="PANTHER" id="PTHR30413">
    <property type="entry name" value="INNER MEMBRANE TRANSPORT PERMEASE"/>
    <property type="match status" value="1"/>
</dbReference>
<feature type="domain" description="ABC-2 type transporter transmembrane" evidence="10">
    <location>
        <begin position="33"/>
        <end position="233"/>
    </location>
</feature>
<evidence type="ECO:0000256" key="7">
    <source>
        <dbReference type="ARBA" id="ARBA00023047"/>
    </source>
</evidence>
<feature type="transmembrane region" description="Helical" evidence="9">
    <location>
        <begin position="186"/>
        <end position="206"/>
    </location>
</feature>
<keyword evidence="3" id="KW-0813">Transport</keyword>
<keyword evidence="5 9" id="KW-0812">Transmembrane</keyword>
<dbReference type="Proteomes" id="UP000474802">
    <property type="component" value="Unassembled WGS sequence"/>
</dbReference>
<reference evidence="11 12" key="2">
    <citation type="submission" date="2020-03" db="EMBL/GenBank/DDBJ databases">
        <title>Devosia chinhatensis sp. nov., isolated from a hexachlorocyclohexane (HCH) dump site in India.</title>
        <authorList>
            <person name="Kumar M."/>
            <person name="Lal R."/>
        </authorList>
    </citation>
    <scope>NUCLEOTIDE SEQUENCE [LARGE SCALE GENOMIC DNA]</scope>
    <source>
        <strain evidence="11 12">H239</strain>
    </source>
</reference>
<comment type="similarity">
    <text evidence="2">Belongs to the ABC-2 integral membrane protein family.</text>
</comment>
<gene>
    <name evidence="11" type="ORF">G5575_18010</name>
</gene>
<name>A0A6M1SII5_9HYPH</name>
<evidence type="ECO:0000256" key="2">
    <source>
        <dbReference type="ARBA" id="ARBA00007783"/>
    </source>
</evidence>